<reference evidence="9" key="1">
    <citation type="submission" date="2023-01" db="EMBL/GenBank/DDBJ databases">
        <title>The diversity of Class Acidimicrobiia in South China Sea sediment environments and the proposal of Iamia marina sp. nov., a novel species of the genus Iamia.</title>
        <authorList>
            <person name="He Y."/>
            <person name="Tian X."/>
        </authorList>
    </citation>
    <scope>NUCLEOTIDE SEQUENCE</scope>
    <source>
        <strain evidence="9">DSM 19957</strain>
    </source>
</reference>
<feature type="domain" description="DNA polymerase III delta subunit-like C-terminal" evidence="8">
    <location>
        <begin position="207"/>
        <end position="323"/>
    </location>
</feature>
<evidence type="ECO:0000256" key="6">
    <source>
        <dbReference type="ARBA" id="ARBA00034754"/>
    </source>
</evidence>
<evidence type="ECO:0000259" key="8">
    <source>
        <dbReference type="Pfam" id="PF21694"/>
    </source>
</evidence>
<dbReference type="Proteomes" id="UP001216390">
    <property type="component" value="Chromosome"/>
</dbReference>
<evidence type="ECO:0000256" key="2">
    <source>
        <dbReference type="ARBA" id="ARBA00022679"/>
    </source>
</evidence>
<dbReference type="PANTHER" id="PTHR34388:SF1">
    <property type="entry name" value="DNA POLYMERASE III SUBUNIT DELTA"/>
    <property type="match status" value="1"/>
</dbReference>
<evidence type="ECO:0000256" key="3">
    <source>
        <dbReference type="ARBA" id="ARBA00022695"/>
    </source>
</evidence>
<dbReference type="Gene3D" id="3.40.50.300">
    <property type="entry name" value="P-loop containing nucleotide triphosphate hydrolases"/>
    <property type="match status" value="1"/>
</dbReference>
<keyword evidence="10" id="KW-1185">Reference proteome</keyword>
<dbReference type="SUPFAM" id="SSF48019">
    <property type="entry name" value="post-AAA+ oligomerization domain-like"/>
    <property type="match status" value="1"/>
</dbReference>
<evidence type="ECO:0000256" key="7">
    <source>
        <dbReference type="ARBA" id="ARBA00049244"/>
    </source>
</evidence>
<gene>
    <name evidence="9" type="ORF">PO878_14035</name>
</gene>
<evidence type="ECO:0000256" key="4">
    <source>
        <dbReference type="ARBA" id="ARBA00022705"/>
    </source>
</evidence>
<keyword evidence="4" id="KW-0235">DNA replication</keyword>
<sequence length="333" mass="35367">MGSVRLIKGGDDVLREGAVVGLVDQLVGDGDRGLLVDEHAGPEYELAAVVDAANTLPFLTDRRIVVARHMGRFPNQDALKPLLEHLAAPLDSTDLVLVWERSPEPGTRLGNVPPTLTKAIKAAGGEVVETDAPGRGKDAWVIEQMAAHDLTLDRAAASLVAGQLGENAGAVVELAGRLVGVHGPGARLGAEDVRPWLGEAGGVPPWELTDAIDSGDAAKALDLLHRMVHGGDRHPLQVMATLHSHYARMLRLDGTDVRSEKEAAALLGMRGSTFPAKKAMTQARALGPGGIRRAITWLADADLDLRGAQAWPDELVMEVLVARLARASRGRRR</sequence>
<proteinExistence type="inferred from homology"/>
<organism evidence="9 10">
    <name type="scientific">Iamia majanohamensis</name>
    <dbReference type="NCBI Taxonomy" id="467976"/>
    <lineage>
        <taxon>Bacteria</taxon>
        <taxon>Bacillati</taxon>
        <taxon>Actinomycetota</taxon>
        <taxon>Acidimicrobiia</taxon>
        <taxon>Acidimicrobiales</taxon>
        <taxon>Iamiaceae</taxon>
        <taxon>Iamia</taxon>
    </lineage>
</organism>
<dbReference type="GO" id="GO:0009360">
    <property type="term" value="C:DNA polymerase III complex"/>
    <property type="evidence" value="ECO:0007669"/>
    <property type="project" value="TreeGrafter"/>
</dbReference>
<dbReference type="AlphaFoldDB" id="A0AAF0BU95"/>
<dbReference type="EMBL" id="CP116942">
    <property type="protein sequence ID" value="WCO65620.1"/>
    <property type="molecule type" value="Genomic_DNA"/>
</dbReference>
<accession>A0AAF0BU95</accession>
<dbReference type="EC" id="2.7.7.7" evidence="1"/>
<dbReference type="InterPro" id="IPR005790">
    <property type="entry name" value="DNA_polIII_delta"/>
</dbReference>
<name>A0AAF0BU95_9ACTN</name>
<dbReference type="RefSeq" id="WP_272735147.1">
    <property type="nucleotide sequence ID" value="NZ_CP116942.1"/>
</dbReference>
<evidence type="ECO:0000256" key="1">
    <source>
        <dbReference type="ARBA" id="ARBA00012417"/>
    </source>
</evidence>
<dbReference type="GO" id="GO:0003887">
    <property type="term" value="F:DNA-directed DNA polymerase activity"/>
    <property type="evidence" value="ECO:0007669"/>
    <property type="project" value="UniProtKB-KW"/>
</dbReference>
<keyword evidence="5" id="KW-0239">DNA-directed DNA polymerase</keyword>
<keyword evidence="2" id="KW-0808">Transferase</keyword>
<dbReference type="InterPro" id="IPR048466">
    <property type="entry name" value="DNA_pol3_delta-like_C"/>
</dbReference>
<dbReference type="InterPro" id="IPR008921">
    <property type="entry name" value="DNA_pol3_clamp-load_cplx_C"/>
</dbReference>
<evidence type="ECO:0000256" key="5">
    <source>
        <dbReference type="ARBA" id="ARBA00022932"/>
    </source>
</evidence>
<dbReference type="NCBIfam" id="TIGR01128">
    <property type="entry name" value="holA"/>
    <property type="match status" value="1"/>
</dbReference>
<keyword evidence="3" id="KW-0548">Nucleotidyltransferase</keyword>
<comment type="similarity">
    <text evidence="6">Belongs to the DNA polymerase HolA subunit family.</text>
</comment>
<dbReference type="Pfam" id="PF21694">
    <property type="entry name" value="DNA_pol3_delta_C"/>
    <property type="match status" value="1"/>
</dbReference>
<dbReference type="GO" id="GO:0006261">
    <property type="term" value="P:DNA-templated DNA replication"/>
    <property type="evidence" value="ECO:0007669"/>
    <property type="project" value="TreeGrafter"/>
</dbReference>
<protein>
    <recommendedName>
        <fullName evidence="1">DNA-directed DNA polymerase</fullName>
        <ecNumber evidence="1">2.7.7.7</ecNumber>
    </recommendedName>
</protein>
<dbReference type="PANTHER" id="PTHR34388">
    <property type="entry name" value="DNA POLYMERASE III SUBUNIT DELTA"/>
    <property type="match status" value="1"/>
</dbReference>
<evidence type="ECO:0000313" key="10">
    <source>
        <dbReference type="Proteomes" id="UP001216390"/>
    </source>
</evidence>
<dbReference type="GO" id="GO:0003677">
    <property type="term" value="F:DNA binding"/>
    <property type="evidence" value="ECO:0007669"/>
    <property type="project" value="InterPro"/>
</dbReference>
<dbReference type="InterPro" id="IPR027417">
    <property type="entry name" value="P-loop_NTPase"/>
</dbReference>
<dbReference type="Gene3D" id="1.20.272.10">
    <property type="match status" value="1"/>
</dbReference>
<evidence type="ECO:0000313" key="9">
    <source>
        <dbReference type="EMBL" id="WCO65620.1"/>
    </source>
</evidence>
<dbReference type="KEGG" id="ima:PO878_14035"/>
<comment type="catalytic activity">
    <reaction evidence="7">
        <text>DNA(n) + a 2'-deoxyribonucleoside 5'-triphosphate = DNA(n+1) + diphosphate</text>
        <dbReference type="Rhea" id="RHEA:22508"/>
        <dbReference type="Rhea" id="RHEA-COMP:17339"/>
        <dbReference type="Rhea" id="RHEA-COMP:17340"/>
        <dbReference type="ChEBI" id="CHEBI:33019"/>
        <dbReference type="ChEBI" id="CHEBI:61560"/>
        <dbReference type="ChEBI" id="CHEBI:173112"/>
        <dbReference type="EC" id="2.7.7.7"/>
    </reaction>
</comment>